<reference evidence="2 3" key="1">
    <citation type="submission" date="2024-06" db="EMBL/GenBank/DDBJ databases">
        <title>Pangenomics to understand the prophage dynamics in the radiating lineages of P. brasiliense.</title>
        <authorList>
            <person name="Pardeshi L.A."/>
            <person name="Van Duivenbode I."/>
            <person name="Jonkheer E.M."/>
            <person name="Pel M.J.C."/>
            <person name="Kupczok A."/>
            <person name="De Ridder D."/>
            <person name="Smit S."/>
            <person name="Van Der Lee T.J."/>
        </authorList>
    </citation>
    <scope>NUCLEOTIDE SEQUENCE [LARGE SCALE GENOMIC DNA]</scope>
    <source>
        <strain evidence="2 3">PD 8607</strain>
    </source>
</reference>
<dbReference type="EMBL" id="JBEHEF010000034">
    <property type="protein sequence ID" value="MEQ9940325.1"/>
    <property type="molecule type" value="Genomic_DNA"/>
</dbReference>
<keyword evidence="3" id="KW-1185">Reference proteome</keyword>
<accession>A0ABV1PGN5</accession>
<evidence type="ECO:0000313" key="3">
    <source>
        <dbReference type="Proteomes" id="UP001463408"/>
    </source>
</evidence>
<gene>
    <name evidence="2" type="ORF">ABRQ07_22420</name>
</gene>
<protein>
    <submittedName>
        <fullName evidence="2">Uncharacterized protein</fullName>
    </submittedName>
</protein>
<organism evidence="2 3">
    <name type="scientific">Pectobacterium polonicum</name>
    <dbReference type="NCBI Taxonomy" id="2485124"/>
    <lineage>
        <taxon>Bacteria</taxon>
        <taxon>Pseudomonadati</taxon>
        <taxon>Pseudomonadota</taxon>
        <taxon>Gammaproteobacteria</taxon>
        <taxon>Enterobacterales</taxon>
        <taxon>Pectobacteriaceae</taxon>
        <taxon>Pectobacterium</taxon>
    </lineage>
</organism>
<comment type="caution">
    <text evidence="2">The sequence shown here is derived from an EMBL/GenBank/DDBJ whole genome shotgun (WGS) entry which is preliminary data.</text>
</comment>
<sequence>MLDRHTLEETVIEIARQSGEQMDRHTRYAIRNDIRNALAAKERHHQRMSAAPYQWNKPTAPRR</sequence>
<feature type="region of interest" description="Disordered" evidence="1">
    <location>
        <begin position="42"/>
        <end position="63"/>
    </location>
</feature>
<evidence type="ECO:0000313" key="2">
    <source>
        <dbReference type="EMBL" id="MEQ9940325.1"/>
    </source>
</evidence>
<name>A0ABV1PGN5_9GAMM</name>
<proteinExistence type="predicted"/>
<evidence type="ECO:0000256" key="1">
    <source>
        <dbReference type="SAM" id="MobiDB-lite"/>
    </source>
</evidence>
<dbReference type="RefSeq" id="WP_349962257.1">
    <property type="nucleotide sequence ID" value="NZ_JBEHEF010000034.1"/>
</dbReference>
<dbReference type="Proteomes" id="UP001463408">
    <property type="component" value="Unassembled WGS sequence"/>
</dbReference>